<evidence type="ECO:0000256" key="4">
    <source>
        <dbReference type="ARBA" id="ARBA00023306"/>
    </source>
</evidence>
<dbReference type="SMART" id="SM01332">
    <property type="entry name" value="Cyclin_C"/>
    <property type="match status" value="1"/>
</dbReference>
<feature type="compositionally biased region" description="Polar residues" evidence="6">
    <location>
        <begin position="283"/>
        <end position="294"/>
    </location>
</feature>
<name>A0A8J5IN90_ZINOF</name>
<dbReference type="AlphaFoldDB" id="A0A8J5IN90"/>
<dbReference type="EMBL" id="JACMSC010000001">
    <property type="protein sequence ID" value="KAG6536663.1"/>
    <property type="molecule type" value="Genomic_DNA"/>
</dbReference>
<organism evidence="9 10">
    <name type="scientific">Zingiber officinale</name>
    <name type="common">Ginger</name>
    <name type="synonym">Amomum zingiber</name>
    <dbReference type="NCBI Taxonomy" id="94328"/>
    <lineage>
        <taxon>Eukaryota</taxon>
        <taxon>Viridiplantae</taxon>
        <taxon>Streptophyta</taxon>
        <taxon>Embryophyta</taxon>
        <taxon>Tracheophyta</taxon>
        <taxon>Spermatophyta</taxon>
        <taxon>Magnoliopsida</taxon>
        <taxon>Liliopsida</taxon>
        <taxon>Zingiberales</taxon>
        <taxon>Zingiberaceae</taxon>
        <taxon>Zingiber</taxon>
    </lineage>
</organism>
<keyword evidence="4" id="KW-0131">Cell cycle</keyword>
<sequence length="324" mass="35948">MDASTPKNHPFTNLLLGKRMEYDLENTLTGCNDEQQHSGSFAALFAAESDHMITSVGTIDIAARRDAVALVLQAQFDCNLDPSVAYLAINYIDRFLCKREISQEKPWIVRLFSISCLSLASKMKKSRLMLADIQGVKGIIFDGQTVRRMELLVLGTLDWRMRPITPFSFLRFFVSFFTPTQEPLIRALKSHATQIILKTQSEMKMLTFKPSVVAAAALLSAAYEIFPVQFPAFRAAIFSCEFVNKEKLWECSNTMGNLAADVCDSPTSNTPVTVFARHCSSTESEPVVGSSSSAIDREVKKRRVSSGHAPPATPATNNDQDSIF</sequence>
<reference evidence="9 10" key="1">
    <citation type="submission" date="2020-08" db="EMBL/GenBank/DDBJ databases">
        <title>Plant Genome Project.</title>
        <authorList>
            <person name="Zhang R.-G."/>
        </authorList>
    </citation>
    <scope>NUCLEOTIDE SEQUENCE [LARGE SCALE GENOMIC DNA]</scope>
    <source>
        <tissue evidence="9">Rhizome</tissue>
    </source>
</reference>
<dbReference type="InterPro" id="IPR013763">
    <property type="entry name" value="Cyclin-like_dom"/>
</dbReference>
<dbReference type="InterPro" id="IPR039361">
    <property type="entry name" value="Cyclin"/>
</dbReference>
<evidence type="ECO:0000256" key="5">
    <source>
        <dbReference type="RuleBase" id="RU000383"/>
    </source>
</evidence>
<keyword evidence="2" id="KW-0132">Cell division</keyword>
<dbReference type="Proteomes" id="UP000734854">
    <property type="component" value="Unassembled WGS sequence"/>
</dbReference>
<evidence type="ECO:0000256" key="6">
    <source>
        <dbReference type="SAM" id="MobiDB-lite"/>
    </source>
</evidence>
<evidence type="ECO:0000259" key="7">
    <source>
        <dbReference type="SMART" id="SM00385"/>
    </source>
</evidence>
<dbReference type="GO" id="GO:0051301">
    <property type="term" value="P:cell division"/>
    <property type="evidence" value="ECO:0007669"/>
    <property type="project" value="UniProtKB-KW"/>
</dbReference>
<dbReference type="OrthoDB" id="306099at2759"/>
<keyword evidence="3 5" id="KW-0195">Cyclin</keyword>
<dbReference type="CDD" id="cd20544">
    <property type="entry name" value="CYCLIN_AtCycD-like_rpt2"/>
    <property type="match status" value="1"/>
</dbReference>
<comment type="caution">
    <text evidence="9">The sequence shown here is derived from an EMBL/GenBank/DDBJ whole genome shotgun (WGS) entry which is preliminary data.</text>
</comment>
<feature type="domain" description="Cyclin-like" evidence="7">
    <location>
        <begin position="69"/>
        <end position="155"/>
    </location>
</feature>
<feature type="compositionally biased region" description="Polar residues" evidence="6">
    <location>
        <begin position="314"/>
        <end position="324"/>
    </location>
</feature>
<feature type="domain" description="Cyclin C-terminal" evidence="8">
    <location>
        <begin position="164"/>
        <end position="287"/>
    </location>
</feature>
<dbReference type="InterPro" id="IPR006671">
    <property type="entry name" value="Cyclin_N"/>
</dbReference>
<dbReference type="PANTHER" id="PTHR10177">
    <property type="entry name" value="CYCLINS"/>
    <property type="match status" value="1"/>
</dbReference>
<dbReference type="FunFam" id="1.10.472.10:FF:000060">
    <property type="entry name" value="D6-type cyclin"/>
    <property type="match status" value="1"/>
</dbReference>
<keyword evidence="10" id="KW-1185">Reference proteome</keyword>
<accession>A0A8J5IN90</accession>
<evidence type="ECO:0008006" key="11">
    <source>
        <dbReference type="Google" id="ProtNLM"/>
    </source>
</evidence>
<feature type="region of interest" description="Disordered" evidence="6">
    <location>
        <begin position="283"/>
        <end position="324"/>
    </location>
</feature>
<protein>
    <recommendedName>
        <fullName evidence="11">B-like cyclin</fullName>
    </recommendedName>
</protein>
<comment type="similarity">
    <text evidence="1">Belongs to the cyclin family. Cyclin D subfamily.</text>
</comment>
<gene>
    <name evidence="9" type="ORF">ZIOFF_001723</name>
</gene>
<evidence type="ECO:0000259" key="8">
    <source>
        <dbReference type="SMART" id="SM01332"/>
    </source>
</evidence>
<dbReference type="InterPro" id="IPR004367">
    <property type="entry name" value="Cyclin_C-dom"/>
</dbReference>
<evidence type="ECO:0000313" key="9">
    <source>
        <dbReference type="EMBL" id="KAG6536663.1"/>
    </source>
</evidence>
<evidence type="ECO:0000256" key="1">
    <source>
        <dbReference type="ARBA" id="ARBA00009065"/>
    </source>
</evidence>
<proteinExistence type="inferred from homology"/>
<evidence type="ECO:0000313" key="10">
    <source>
        <dbReference type="Proteomes" id="UP000734854"/>
    </source>
</evidence>
<dbReference type="FunFam" id="1.10.472.10:FF:000040">
    <property type="entry name" value="D6-type cyclin"/>
    <property type="match status" value="1"/>
</dbReference>
<evidence type="ECO:0000256" key="3">
    <source>
        <dbReference type="ARBA" id="ARBA00023127"/>
    </source>
</evidence>
<evidence type="ECO:0000256" key="2">
    <source>
        <dbReference type="ARBA" id="ARBA00022618"/>
    </source>
</evidence>
<dbReference type="Pfam" id="PF02984">
    <property type="entry name" value="Cyclin_C"/>
    <property type="match status" value="1"/>
</dbReference>
<dbReference type="SMART" id="SM00385">
    <property type="entry name" value="CYCLIN"/>
    <property type="match status" value="1"/>
</dbReference>
<dbReference type="Pfam" id="PF00134">
    <property type="entry name" value="Cyclin_N"/>
    <property type="match status" value="1"/>
</dbReference>